<gene>
    <name evidence="1" type="ORF">Dpoa569_0003595</name>
</gene>
<evidence type="ECO:0000313" key="2">
    <source>
        <dbReference type="Proteomes" id="UP000320591"/>
    </source>
</evidence>
<keyword evidence="2" id="KW-1185">Reference proteome</keyword>
<dbReference type="EMBL" id="CP042220">
    <property type="protein sequence ID" value="QDX31548.1"/>
    <property type="molecule type" value="Genomic_DNA"/>
</dbReference>
<protein>
    <submittedName>
        <fullName evidence="1">Uncharacterized protein</fullName>
    </submittedName>
</protein>
<dbReference type="AlphaFoldDB" id="A0A5B8IDM3"/>
<sequence>MLPTGSCGAAPTKTAALNMFPPGKLFGIIRAEEVNSSRKMLSFRGGQSVAGCVSSKEKTHRSDHFFTIVDWRADVDRSINNQNIVSIYLNYLRSDHDYR</sequence>
<evidence type="ECO:0000313" key="1">
    <source>
        <dbReference type="EMBL" id="QDX31548.1"/>
    </source>
</evidence>
<dbReference type="RefSeq" id="WP_146411618.1">
    <property type="nucleotide sequence ID" value="NZ_CP042220.2"/>
</dbReference>
<accession>A0A5B8IDM3</accession>
<organism evidence="1 2">
    <name type="scientific">Dickeya poaceiphila</name>
    <dbReference type="NCBI Taxonomy" id="568768"/>
    <lineage>
        <taxon>Bacteria</taxon>
        <taxon>Pseudomonadati</taxon>
        <taxon>Pseudomonadota</taxon>
        <taxon>Gammaproteobacteria</taxon>
        <taxon>Enterobacterales</taxon>
        <taxon>Pectobacteriaceae</taxon>
        <taxon>Dickeya</taxon>
    </lineage>
</organism>
<proteinExistence type="predicted"/>
<name>A0A5B8IDM3_9GAMM</name>
<dbReference type="STRING" id="568768.GCA_000406125_00355"/>
<dbReference type="KEGG" id="dic:Dpoa569_0003595"/>
<dbReference type="Proteomes" id="UP000320591">
    <property type="component" value="Chromosome"/>
</dbReference>
<reference evidence="1 2" key="1">
    <citation type="journal article" date="2019" name="Environ. Microbiol.">
        <title>The phytopathogenic nature of Dickeya aquatica 174/2 and the dynamic early evolution of Dickeya pathogenicity.</title>
        <authorList>
            <person name="Duprey A."/>
            <person name="Taib N."/>
            <person name="Leonard S."/>
            <person name="Garin T."/>
            <person name="Flandrois J.P."/>
            <person name="Nasser W."/>
            <person name="Brochier-Armanet C."/>
            <person name="Reverchon S."/>
        </authorList>
    </citation>
    <scope>NUCLEOTIDE SEQUENCE [LARGE SCALE GENOMIC DNA]</scope>
    <source>
        <strain evidence="1 2">NCPPB 569</strain>
    </source>
</reference>